<proteinExistence type="predicted"/>
<accession>A0ABY5L920</accession>
<evidence type="ECO:0000313" key="2">
    <source>
        <dbReference type="Proteomes" id="UP001058533"/>
    </source>
</evidence>
<organism evidence="1 2">
    <name type="scientific">Sphingomonas qomolangmaensis</name>
    <dbReference type="NCBI Taxonomy" id="2918765"/>
    <lineage>
        <taxon>Bacteria</taxon>
        <taxon>Pseudomonadati</taxon>
        <taxon>Pseudomonadota</taxon>
        <taxon>Alphaproteobacteria</taxon>
        <taxon>Sphingomonadales</taxon>
        <taxon>Sphingomonadaceae</taxon>
        <taxon>Sphingomonas</taxon>
    </lineage>
</organism>
<protein>
    <submittedName>
        <fullName evidence="1">Uncharacterized protein</fullName>
    </submittedName>
</protein>
<sequence>MSNDQKLPNLNMSLRRLSTPLYPSISAFNTDAMEEALEEGNRRVAEQGERSRQVAEASRYQMEAAEITCAQILGEVKNFEDSLTEDEEAFLCFVGGPSGSLMFPQRISYLAPDKLVFSGEDQNGHRVSAVQHVTQLNVMLQALPVQAGEEPRRTGFHDPDSPET</sequence>
<keyword evidence="2" id="KW-1185">Reference proteome</keyword>
<dbReference type="Proteomes" id="UP001058533">
    <property type="component" value="Chromosome"/>
</dbReference>
<dbReference type="EMBL" id="CP101740">
    <property type="protein sequence ID" value="UUL83458.1"/>
    <property type="molecule type" value="Genomic_DNA"/>
</dbReference>
<evidence type="ECO:0000313" key="1">
    <source>
        <dbReference type="EMBL" id="UUL83458.1"/>
    </source>
</evidence>
<dbReference type="RefSeq" id="WP_256507297.1">
    <property type="nucleotide sequence ID" value="NZ_CP101740.1"/>
</dbReference>
<reference evidence="1" key="1">
    <citation type="submission" date="2022-07" db="EMBL/GenBank/DDBJ databases">
        <title>Sphingomonas sp. nov., a novel bacterium isolated from the north slope of the Mount Everest.</title>
        <authorList>
            <person name="Cui X."/>
            <person name="Liu Y."/>
        </authorList>
    </citation>
    <scope>NUCLEOTIDE SEQUENCE</scope>
    <source>
        <strain evidence="1">S5-59</strain>
    </source>
</reference>
<gene>
    <name evidence="1" type="ORF">NMP03_04310</name>
</gene>
<name>A0ABY5L920_9SPHN</name>